<reference evidence="1 2" key="1">
    <citation type="submission" date="2016-10" db="EMBL/GenBank/DDBJ databases">
        <authorList>
            <person name="de Groot N.N."/>
        </authorList>
    </citation>
    <scope>NUCLEOTIDE SEQUENCE [LARGE SCALE GENOMIC DNA]</scope>
    <source>
        <strain evidence="1 2">DSM 19033</strain>
    </source>
</reference>
<organism evidence="1 2">
    <name type="scientific">Pedobacter hartonius</name>
    <dbReference type="NCBI Taxonomy" id="425514"/>
    <lineage>
        <taxon>Bacteria</taxon>
        <taxon>Pseudomonadati</taxon>
        <taxon>Bacteroidota</taxon>
        <taxon>Sphingobacteriia</taxon>
        <taxon>Sphingobacteriales</taxon>
        <taxon>Sphingobacteriaceae</taxon>
        <taxon>Pedobacter</taxon>
    </lineage>
</organism>
<protein>
    <submittedName>
        <fullName evidence="1">Uncharacterized protein</fullName>
    </submittedName>
</protein>
<accession>A0A1H4HFD4</accession>
<gene>
    <name evidence="1" type="ORF">SAMN05443550_1171</name>
</gene>
<keyword evidence="2" id="KW-1185">Reference proteome</keyword>
<dbReference type="AlphaFoldDB" id="A0A1H4HFD4"/>
<evidence type="ECO:0000313" key="2">
    <source>
        <dbReference type="Proteomes" id="UP000198850"/>
    </source>
</evidence>
<sequence length="83" mass="9719">MNINQYDRAIKICNDIIWNGSFVNRHTANSIASQICFAIDQDIVSPNQKLDRDIFRLVANVDYKVINDSYKILEKKGYWTCYI</sequence>
<name>A0A1H4HFD4_9SPHI</name>
<proteinExistence type="predicted"/>
<dbReference type="Proteomes" id="UP000198850">
    <property type="component" value="Unassembled WGS sequence"/>
</dbReference>
<evidence type="ECO:0000313" key="1">
    <source>
        <dbReference type="EMBL" id="SEB20553.1"/>
    </source>
</evidence>
<dbReference type="EMBL" id="FNRA01000017">
    <property type="protein sequence ID" value="SEB20553.1"/>
    <property type="molecule type" value="Genomic_DNA"/>
</dbReference>